<protein>
    <submittedName>
        <fullName evidence="2">Uncharacterized protein</fullName>
    </submittedName>
</protein>
<sequence>MPKCWALRNDDESGGAFRFSLVVEYNNHYYLSGAAVSVIDSNNQSARSFTVSIIVSLFKICLLTFVLDFKSNQIWVSGSNSWEGGCSDNLSIRFDQVRSPNYNRYATRHNMTLGIRHLDGMETSEMKKLNSNHQKREQHDFLCYRTEQQLVKKKSNDIGPTDGTGQAQETNVVIEI</sequence>
<dbReference type="AlphaFoldDB" id="A0A915HUF7"/>
<proteinExistence type="predicted"/>
<dbReference type="Proteomes" id="UP000887565">
    <property type="component" value="Unplaced"/>
</dbReference>
<reference evidence="2" key="1">
    <citation type="submission" date="2022-11" db="UniProtKB">
        <authorList>
            <consortium name="WormBaseParasite"/>
        </authorList>
    </citation>
    <scope>IDENTIFICATION</scope>
</reference>
<name>A0A915HUF7_ROMCU</name>
<accession>A0A915HUF7</accession>
<evidence type="ECO:0000313" key="2">
    <source>
        <dbReference type="WBParaSite" id="nRc.2.0.1.t05010-RA"/>
    </source>
</evidence>
<organism evidence="1 2">
    <name type="scientific">Romanomermis culicivorax</name>
    <name type="common">Nematode worm</name>
    <dbReference type="NCBI Taxonomy" id="13658"/>
    <lineage>
        <taxon>Eukaryota</taxon>
        <taxon>Metazoa</taxon>
        <taxon>Ecdysozoa</taxon>
        <taxon>Nematoda</taxon>
        <taxon>Enoplea</taxon>
        <taxon>Dorylaimia</taxon>
        <taxon>Mermithida</taxon>
        <taxon>Mermithoidea</taxon>
        <taxon>Mermithidae</taxon>
        <taxon>Romanomermis</taxon>
    </lineage>
</organism>
<dbReference type="WBParaSite" id="nRc.2.0.1.t05010-RA">
    <property type="protein sequence ID" value="nRc.2.0.1.t05010-RA"/>
    <property type="gene ID" value="nRc.2.0.1.g05010"/>
</dbReference>
<evidence type="ECO:0000313" key="1">
    <source>
        <dbReference type="Proteomes" id="UP000887565"/>
    </source>
</evidence>
<keyword evidence="1" id="KW-1185">Reference proteome</keyword>